<dbReference type="EMBL" id="AP013042">
    <property type="protein sequence ID" value="BAS67524.1"/>
    <property type="molecule type" value="Genomic_DNA"/>
</dbReference>
<dbReference type="STRING" id="1303921.BSEPE_0515"/>
<evidence type="ECO:0000313" key="13">
    <source>
        <dbReference type="Proteomes" id="UP000067399"/>
    </source>
</evidence>
<feature type="transmembrane region" description="Helical" evidence="9">
    <location>
        <begin position="92"/>
        <end position="114"/>
    </location>
</feature>
<proteinExistence type="inferred from homology"/>
<dbReference type="EC" id="3.4.23.36" evidence="9"/>
<keyword evidence="8 9" id="KW-0472">Membrane</keyword>
<reference evidence="12 13" key="2">
    <citation type="journal article" date="2016" name="ISME J.">
        <title>Heterogeneous composition of key metabolic gene clusters in a vent mussel symbiont population.</title>
        <authorList>
            <person name="Ikuta T."/>
            <person name="Takaki Y."/>
            <person name="Nagai Y."/>
            <person name="Shimamura S."/>
            <person name="Tsuda M."/>
            <person name="Kawagucci S."/>
            <person name="Aoki Y."/>
            <person name="Inoue K."/>
            <person name="Teruya M."/>
            <person name="Satou K."/>
            <person name="Teruya K."/>
            <person name="Shimoji M."/>
            <person name="Tamotsu H."/>
            <person name="Hirano T."/>
            <person name="Maruyama T."/>
            <person name="Yoshida T."/>
        </authorList>
    </citation>
    <scope>NUCLEOTIDE SEQUENCE [LARGE SCALE GENOMIC DNA]</scope>
    <source>
        <strain evidence="12 13">Myojin Knoll</strain>
    </source>
</reference>
<dbReference type="Pfam" id="PF01252">
    <property type="entry name" value="Peptidase_A8"/>
    <property type="match status" value="1"/>
</dbReference>
<evidence type="ECO:0000256" key="6">
    <source>
        <dbReference type="ARBA" id="ARBA00022801"/>
    </source>
</evidence>
<accession>A0A0P0UR06</accession>
<dbReference type="HAMAP" id="MF_00161">
    <property type="entry name" value="LspA"/>
    <property type="match status" value="1"/>
</dbReference>
<dbReference type="KEGG" id="ebh:BSEPE_0515"/>
<dbReference type="RefSeq" id="WP_066043724.1">
    <property type="nucleotide sequence ID" value="NZ_AP013042.1"/>
</dbReference>
<keyword evidence="2 9" id="KW-1003">Cell membrane</keyword>
<comment type="subcellular location">
    <subcellularLocation>
        <location evidence="9">Cell membrane</location>
        <topology evidence="9">Multi-pass membrane protein</topology>
    </subcellularLocation>
</comment>
<feature type="transmembrane region" description="Helical" evidence="9">
    <location>
        <begin position="126"/>
        <end position="147"/>
    </location>
</feature>
<comment type="caution">
    <text evidence="9">Lacks conserved residue(s) required for the propagation of feature annotation.</text>
</comment>
<feature type="active site" evidence="9">
    <location>
        <position position="117"/>
    </location>
</feature>
<protein>
    <recommendedName>
        <fullName evidence="9">Lipoprotein signal peptidase</fullName>
        <ecNumber evidence="9">3.4.23.36</ecNumber>
    </recommendedName>
    <alternativeName>
        <fullName evidence="9">Prolipoprotein signal peptidase</fullName>
    </alternativeName>
    <alternativeName>
        <fullName evidence="9">Signal peptidase II</fullName>
        <shortName evidence="9">SPase II</shortName>
    </alternativeName>
</protein>
<dbReference type="PROSITE" id="PS00855">
    <property type="entry name" value="SPASE_II"/>
    <property type="match status" value="1"/>
</dbReference>
<feature type="transmembrane region" description="Helical" evidence="9">
    <location>
        <begin position="61"/>
        <end position="80"/>
    </location>
</feature>
<evidence type="ECO:0000256" key="8">
    <source>
        <dbReference type="ARBA" id="ARBA00023136"/>
    </source>
</evidence>
<dbReference type="GO" id="GO:0005886">
    <property type="term" value="C:plasma membrane"/>
    <property type="evidence" value="ECO:0007669"/>
    <property type="project" value="UniProtKB-SubCell"/>
</dbReference>
<keyword evidence="5 9" id="KW-0064">Aspartyl protease</keyword>
<reference evidence="12 13" key="1">
    <citation type="journal article" date="2000" name="Mar. Ecol. Prog. Ser.">
        <title>Phylogenetic characterization of endosymbionts in three hydrothermal vent mussels: influence on host distributions.</title>
        <authorList>
            <person name="Fujiwara Y."/>
            <person name="Takai K."/>
            <person name="Uematsu K."/>
            <person name="Tsuchida S."/>
            <person name="Hunt J.C."/>
            <person name="Hashimoto J."/>
        </authorList>
    </citation>
    <scope>NUCLEOTIDE SEQUENCE [LARGE SCALE GENOMIC DNA]</scope>
    <source>
        <strain evidence="12 13">Myojin Knoll</strain>
    </source>
</reference>
<evidence type="ECO:0000256" key="4">
    <source>
        <dbReference type="ARBA" id="ARBA00022692"/>
    </source>
</evidence>
<dbReference type="OrthoDB" id="9810259at2"/>
<dbReference type="UniPathway" id="UPA00665"/>
<dbReference type="AlphaFoldDB" id="A0A0P0UR06"/>
<keyword evidence="3 9" id="KW-0645">Protease</keyword>
<dbReference type="Proteomes" id="UP000067399">
    <property type="component" value="Chromosome"/>
</dbReference>
<keyword evidence="6 9" id="KW-0378">Hydrolase</keyword>
<evidence type="ECO:0000313" key="12">
    <source>
        <dbReference type="EMBL" id="BAS67524.1"/>
    </source>
</evidence>
<comment type="catalytic activity">
    <reaction evidence="9 10">
        <text>Release of signal peptides from bacterial membrane prolipoproteins. Hydrolyzes -Xaa-Yaa-Zaa-|-(S,diacylglyceryl)Cys-, in which Xaa is hydrophobic (preferably Leu), and Yaa (Ala or Ser) and Zaa (Gly or Ala) have small, neutral side chains.</text>
        <dbReference type="EC" id="3.4.23.36"/>
    </reaction>
</comment>
<keyword evidence="7 9" id="KW-1133">Transmembrane helix</keyword>
<comment type="pathway">
    <text evidence="9">Protein modification; lipoprotein biosynthesis (signal peptide cleavage).</text>
</comment>
<evidence type="ECO:0000256" key="9">
    <source>
        <dbReference type="HAMAP-Rule" id="MF_00161"/>
    </source>
</evidence>
<dbReference type="NCBIfam" id="TIGR00077">
    <property type="entry name" value="lspA"/>
    <property type="match status" value="1"/>
</dbReference>
<dbReference type="GO" id="GO:0006508">
    <property type="term" value="P:proteolysis"/>
    <property type="evidence" value="ECO:0007669"/>
    <property type="project" value="UniProtKB-KW"/>
</dbReference>
<comment type="similarity">
    <text evidence="1 9 11">Belongs to the peptidase A8 family.</text>
</comment>
<keyword evidence="13" id="KW-1185">Reference proteome</keyword>
<evidence type="ECO:0000256" key="5">
    <source>
        <dbReference type="ARBA" id="ARBA00022750"/>
    </source>
</evidence>
<dbReference type="PANTHER" id="PTHR33695">
    <property type="entry name" value="LIPOPROTEIN SIGNAL PEPTIDASE"/>
    <property type="match status" value="1"/>
</dbReference>
<name>A0A0P0UR06_9GAMM</name>
<evidence type="ECO:0000256" key="7">
    <source>
        <dbReference type="ARBA" id="ARBA00022989"/>
    </source>
</evidence>
<gene>
    <name evidence="9 12" type="primary">lspA</name>
    <name evidence="12" type="ORF">BSEPE_0515</name>
</gene>
<dbReference type="InterPro" id="IPR001872">
    <property type="entry name" value="Peptidase_A8"/>
</dbReference>
<evidence type="ECO:0000256" key="2">
    <source>
        <dbReference type="ARBA" id="ARBA00022475"/>
    </source>
</evidence>
<comment type="function">
    <text evidence="9 10">This protein specifically catalyzes the removal of signal peptides from prolipoproteins.</text>
</comment>
<dbReference type="GO" id="GO:0004190">
    <property type="term" value="F:aspartic-type endopeptidase activity"/>
    <property type="evidence" value="ECO:0007669"/>
    <property type="project" value="UniProtKB-UniRule"/>
</dbReference>
<organism evidence="12 13">
    <name type="scientific">endosymbiont of Bathymodiolus septemdierum str. Myojin knoll</name>
    <dbReference type="NCBI Taxonomy" id="1303921"/>
    <lineage>
        <taxon>Bacteria</taxon>
        <taxon>Pseudomonadati</taxon>
        <taxon>Pseudomonadota</taxon>
        <taxon>Gammaproteobacteria</taxon>
        <taxon>sulfur-oxidizing symbionts</taxon>
    </lineage>
</organism>
<dbReference type="PRINTS" id="PR00781">
    <property type="entry name" value="LIPOSIGPTASE"/>
</dbReference>
<evidence type="ECO:0000256" key="11">
    <source>
        <dbReference type="RuleBase" id="RU004181"/>
    </source>
</evidence>
<sequence length="152" mass="17242">MTLSKYYGIAITLILLDQLSKIFVANTMEFQSSIIVTEFFSWHHVRNYGAAFSFLADQGGWQRYFFAGLSFIASIALIVWMKKTSSTKKFELLALSLILAGAVGNLIDRVVYGFVIDFIDLHYQDFYWPVFNVADITISVGVALLLLSEFKK</sequence>
<dbReference type="PANTHER" id="PTHR33695:SF1">
    <property type="entry name" value="LIPOPROTEIN SIGNAL PEPTIDASE"/>
    <property type="match status" value="1"/>
</dbReference>
<evidence type="ECO:0000256" key="1">
    <source>
        <dbReference type="ARBA" id="ARBA00006139"/>
    </source>
</evidence>
<keyword evidence="4 9" id="KW-0812">Transmembrane</keyword>
<evidence type="ECO:0000256" key="3">
    <source>
        <dbReference type="ARBA" id="ARBA00022670"/>
    </source>
</evidence>
<feature type="active site" evidence="9">
    <location>
        <position position="135"/>
    </location>
</feature>
<evidence type="ECO:0000256" key="10">
    <source>
        <dbReference type="RuleBase" id="RU000594"/>
    </source>
</evidence>